<name>A0AA41ZE69_9SPHN</name>
<reference evidence="3" key="1">
    <citation type="submission" date="2022-06" db="EMBL/GenBank/DDBJ databases">
        <title>Sphingomonas sp. nov. isolated from rhizosphere soil of tomato.</title>
        <authorList>
            <person name="Dong H."/>
            <person name="Gao R."/>
        </authorList>
    </citation>
    <scope>NUCLEOTIDE SEQUENCE</scope>
    <source>
        <strain evidence="3">MMSM24</strain>
    </source>
</reference>
<feature type="transmembrane region" description="Helical" evidence="1">
    <location>
        <begin position="22"/>
        <end position="43"/>
    </location>
</feature>
<feature type="transmembrane region" description="Helical" evidence="1">
    <location>
        <begin position="120"/>
        <end position="140"/>
    </location>
</feature>
<proteinExistence type="predicted"/>
<accession>A0AA41ZE69</accession>
<organism evidence="3 4">
    <name type="scientific">Sphingomonas lycopersici</name>
    <dbReference type="NCBI Taxonomy" id="2951807"/>
    <lineage>
        <taxon>Bacteria</taxon>
        <taxon>Pseudomonadati</taxon>
        <taxon>Pseudomonadota</taxon>
        <taxon>Alphaproteobacteria</taxon>
        <taxon>Sphingomonadales</taxon>
        <taxon>Sphingomonadaceae</taxon>
        <taxon>Sphingomonas</taxon>
    </lineage>
</organism>
<feature type="transmembrane region" description="Helical" evidence="1">
    <location>
        <begin position="77"/>
        <end position="99"/>
    </location>
</feature>
<protein>
    <recommendedName>
        <fullName evidence="2">DUF7847 domain-containing protein</fullName>
    </recommendedName>
</protein>
<keyword evidence="1" id="KW-1133">Transmembrane helix</keyword>
<gene>
    <name evidence="3" type="ORF">NEE01_22025</name>
</gene>
<comment type="caution">
    <text evidence="3">The sequence shown here is derived from an EMBL/GenBank/DDBJ whole genome shotgun (WGS) entry which is preliminary data.</text>
</comment>
<keyword evidence="4" id="KW-1185">Reference proteome</keyword>
<sequence>MVAYALGDDHHRMSVGRAFARAFAIIRAHPLLTIGTTFAMTMIPSLLFSETSLNEAITGAYYGALTDSFFLKMMMGWVVQLFFWAVAVAAVIQAGLAYVEGRRPDLGEILYTGGMRSLPMLAVYLLYAIATGIGFTLLLVPGIFLAVIWSMAMVAMVAEEPGVFGAFKRSAALTNGARWKILGILLLTVAIALIVNLLGGFVVLTAGLRPETQPAALPAQIVMSLLNTIVLTWTTTMFTALFVELREWKDGPDTDRLGDIFA</sequence>
<dbReference type="Pfam" id="PF25231">
    <property type="entry name" value="DUF7847"/>
    <property type="match status" value="1"/>
</dbReference>
<keyword evidence="1" id="KW-0812">Transmembrane</keyword>
<dbReference type="Proteomes" id="UP001165565">
    <property type="component" value="Unassembled WGS sequence"/>
</dbReference>
<dbReference type="InterPro" id="IPR057169">
    <property type="entry name" value="DUF7847"/>
</dbReference>
<feature type="transmembrane region" description="Helical" evidence="1">
    <location>
        <begin position="179"/>
        <end position="201"/>
    </location>
</feature>
<evidence type="ECO:0000313" key="4">
    <source>
        <dbReference type="Proteomes" id="UP001165565"/>
    </source>
</evidence>
<dbReference type="AlphaFoldDB" id="A0AA41ZE69"/>
<feature type="transmembrane region" description="Helical" evidence="1">
    <location>
        <begin position="146"/>
        <end position="167"/>
    </location>
</feature>
<evidence type="ECO:0000259" key="2">
    <source>
        <dbReference type="Pfam" id="PF25231"/>
    </source>
</evidence>
<dbReference type="EMBL" id="JANFAV010000023">
    <property type="protein sequence ID" value="MCW6537466.1"/>
    <property type="molecule type" value="Genomic_DNA"/>
</dbReference>
<feature type="transmembrane region" description="Helical" evidence="1">
    <location>
        <begin position="221"/>
        <end position="243"/>
    </location>
</feature>
<keyword evidence="1" id="KW-0472">Membrane</keyword>
<feature type="domain" description="DUF7847" evidence="2">
    <location>
        <begin position="49"/>
        <end position="245"/>
    </location>
</feature>
<evidence type="ECO:0000256" key="1">
    <source>
        <dbReference type="SAM" id="Phobius"/>
    </source>
</evidence>
<evidence type="ECO:0000313" key="3">
    <source>
        <dbReference type="EMBL" id="MCW6537466.1"/>
    </source>
</evidence>